<accession>A0A381YJW9</accession>
<gene>
    <name evidence="2" type="ORF">METZ01_LOCUS129657</name>
</gene>
<sequence>MEYSIKWNTLSKVYNPMSGKDSPGILDTARMETEQTPNSLR</sequence>
<evidence type="ECO:0000256" key="1">
    <source>
        <dbReference type="SAM" id="MobiDB-lite"/>
    </source>
</evidence>
<feature type="region of interest" description="Disordered" evidence="1">
    <location>
        <begin position="18"/>
        <end position="41"/>
    </location>
</feature>
<dbReference type="EMBL" id="UINC01018310">
    <property type="protein sequence ID" value="SVA76803.1"/>
    <property type="molecule type" value="Genomic_DNA"/>
</dbReference>
<name>A0A381YJW9_9ZZZZ</name>
<evidence type="ECO:0000313" key="2">
    <source>
        <dbReference type="EMBL" id="SVA76803.1"/>
    </source>
</evidence>
<dbReference type="AlphaFoldDB" id="A0A381YJW9"/>
<proteinExistence type="predicted"/>
<protein>
    <submittedName>
        <fullName evidence="2">Uncharacterized protein</fullName>
    </submittedName>
</protein>
<reference evidence="2" key="1">
    <citation type="submission" date="2018-05" db="EMBL/GenBank/DDBJ databases">
        <authorList>
            <person name="Lanie J.A."/>
            <person name="Ng W.-L."/>
            <person name="Kazmierczak K.M."/>
            <person name="Andrzejewski T.M."/>
            <person name="Davidsen T.M."/>
            <person name="Wayne K.J."/>
            <person name="Tettelin H."/>
            <person name="Glass J.I."/>
            <person name="Rusch D."/>
            <person name="Podicherti R."/>
            <person name="Tsui H.-C.T."/>
            <person name="Winkler M.E."/>
        </authorList>
    </citation>
    <scope>NUCLEOTIDE SEQUENCE</scope>
</reference>
<organism evidence="2">
    <name type="scientific">marine metagenome</name>
    <dbReference type="NCBI Taxonomy" id="408172"/>
    <lineage>
        <taxon>unclassified sequences</taxon>
        <taxon>metagenomes</taxon>
        <taxon>ecological metagenomes</taxon>
    </lineage>
</organism>